<proteinExistence type="predicted"/>
<protein>
    <submittedName>
        <fullName evidence="1">Uncharacterized protein</fullName>
    </submittedName>
</protein>
<sequence>MGDTGYVGLWDARMGRALRECSDVEGSVSVIAVSPDGHTIAYAVDGGRAGTSAVYMWDIGSAALPMERARQEAAVSPRRLDAYDAHVVRLRFSLAGADGDANASYLTATLDNGRVIAWMLSPGGPREPAHLSADQEEVLRTSFDLGAGGTWDPDGKAPANGVFRSVSAARA</sequence>
<evidence type="ECO:0000313" key="2">
    <source>
        <dbReference type="Proteomes" id="UP000814128"/>
    </source>
</evidence>
<name>A0ACB8QFR5_9AGAM</name>
<keyword evidence="2" id="KW-1185">Reference proteome</keyword>
<reference evidence="1" key="2">
    <citation type="journal article" date="2022" name="New Phytol.">
        <title>Evolutionary transition to the ectomycorrhizal habit in the genomes of a hyperdiverse lineage of mushroom-forming fungi.</title>
        <authorList>
            <person name="Looney B."/>
            <person name="Miyauchi S."/>
            <person name="Morin E."/>
            <person name="Drula E."/>
            <person name="Courty P.E."/>
            <person name="Kohler A."/>
            <person name="Kuo A."/>
            <person name="LaButti K."/>
            <person name="Pangilinan J."/>
            <person name="Lipzen A."/>
            <person name="Riley R."/>
            <person name="Andreopoulos W."/>
            <person name="He G."/>
            <person name="Johnson J."/>
            <person name="Nolan M."/>
            <person name="Tritt A."/>
            <person name="Barry K.W."/>
            <person name="Grigoriev I.V."/>
            <person name="Nagy L.G."/>
            <person name="Hibbett D."/>
            <person name="Henrissat B."/>
            <person name="Matheny P.B."/>
            <person name="Labbe J."/>
            <person name="Martin F.M."/>
        </authorList>
    </citation>
    <scope>NUCLEOTIDE SEQUENCE</scope>
    <source>
        <strain evidence="1">EC-137</strain>
    </source>
</reference>
<gene>
    <name evidence="1" type="ORF">K488DRAFT_72215</name>
</gene>
<comment type="caution">
    <text evidence="1">The sequence shown here is derived from an EMBL/GenBank/DDBJ whole genome shotgun (WGS) entry which is preliminary data.</text>
</comment>
<evidence type="ECO:0000313" key="1">
    <source>
        <dbReference type="EMBL" id="KAI0030415.1"/>
    </source>
</evidence>
<dbReference type="EMBL" id="MU273623">
    <property type="protein sequence ID" value="KAI0030415.1"/>
    <property type="molecule type" value="Genomic_DNA"/>
</dbReference>
<reference evidence="1" key="1">
    <citation type="submission" date="2021-02" db="EMBL/GenBank/DDBJ databases">
        <authorList>
            <consortium name="DOE Joint Genome Institute"/>
            <person name="Ahrendt S."/>
            <person name="Looney B.P."/>
            <person name="Miyauchi S."/>
            <person name="Morin E."/>
            <person name="Drula E."/>
            <person name="Courty P.E."/>
            <person name="Chicoki N."/>
            <person name="Fauchery L."/>
            <person name="Kohler A."/>
            <person name="Kuo A."/>
            <person name="Labutti K."/>
            <person name="Pangilinan J."/>
            <person name="Lipzen A."/>
            <person name="Riley R."/>
            <person name="Andreopoulos W."/>
            <person name="He G."/>
            <person name="Johnson J."/>
            <person name="Barry K.W."/>
            <person name="Grigoriev I.V."/>
            <person name="Nagy L."/>
            <person name="Hibbett D."/>
            <person name="Henrissat B."/>
            <person name="Matheny P.B."/>
            <person name="Labbe J."/>
            <person name="Martin F."/>
        </authorList>
    </citation>
    <scope>NUCLEOTIDE SEQUENCE</scope>
    <source>
        <strain evidence="1">EC-137</strain>
    </source>
</reference>
<organism evidence="1 2">
    <name type="scientific">Vararia minispora EC-137</name>
    <dbReference type="NCBI Taxonomy" id="1314806"/>
    <lineage>
        <taxon>Eukaryota</taxon>
        <taxon>Fungi</taxon>
        <taxon>Dikarya</taxon>
        <taxon>Basidiomycota</taxon>
        <taxon>Agaricomycotina</taxon>
        <taxon>Agaricomycetes</taxon>
        <taxon>Russulales</taxon>
        <taxon>Lachnocladiaceae</taxon>
        <taxon>Vararia</taxon>
    </lineage>
</organism>
<accession>A0ACB8QFR5</accession>
<dbReference type="Proteomes" id="UP000814128">
    <property type="component" value="Unassembled WGS sequence"/>
</dbReference>